<keyword evidence="2" id="KW-0489">Methyltransferase</keyword>
<reference evidence="2 3" key="1">
    <citation type="submission" date="2019-12" db="EMBL/GenBank/DDBJ databases">
        <title>Strain KN286 was isolated from seawater, which was collected from Caroline Seamount in the tropical western Pacific.</title>
        <authorList>
            <person name="Wang Q."/>
        </authorList>
    </citation>
    <scope>NUCLEOTIDE SEQUENCE [LARGE SCALE GENOMIC DNA]</scope>
    <source>
        <strain evidence="2 3">KN286</strain>
    </source>
</reference>
<dbReference type="InterPro" id="IPR050508">
    <property type="entry name" value="Methyltransf_Superfamily"/>
</dbReference>
<dbReference type="Proteomes" id="UP000436016">
    <property type="component" value="Unassembled WGS sequence"/>
</dbReference>
<dbReference type="InterPro" id="IPR029063">
    <property type="entry name" value="SAM-dependent_MTases_sf"/>
</dbReference>
<proteinExistence type="predicted"/>
<comment type="caution">
    <text evidence="2">The sequence shown here is derived from an EMBL/GenBank/DDBJ whole genome shotgun (WGS) entry which is preliminary data.</text>
</comment>
<evidence type="ECO:0000313" key="2">
    <source>
        <dbReference type="EMBL" id="MXU66740.1"/>
    </source>
</evidence>
<dbReference type="CDD" id="cd02440">
    <property type="entry name" value="AdoMet_MTases"/>
    <property type="match status" value="1"/>
</dbReference>
<dbReference type="Pfam" id="PF08241">
    <property type="entry name" value="Methyltransf_11"/>
    <property type="match status" value="1"/>
</dbReference>
<accession>A0A6B0TPY8</accession>
<keyword evidence="2" id="KW-0808">Transferase</keyword>
<protein>
    <submittedName>
        <fullName evidence="2">Methyltransferase domain-containing protein</fullName>
    </submittedName>
</protein>
<dbReference type="GO" id="GO:0008757">
    <property type="term" value="F:S-adenosylmethionine-dependent methyltransferase activity"/>
    <property type="evidence" value="ECO:0007669"/>
    <property type="project" value="InterPro"/>
</dbReference>
<organism evidence="2 3">
    <name type="scientific">Oceanomicrobium pacificus</name>
    <dbReference type="NCBI Taxonomy" id="2692916"/>
    <lineage>
        <taxon>Bacteria</taxon>
        <taxon>Pseudomonadati</taxon>
        <taxon>Pseudomonadota</taxon>
        <taxon>Alphaproteobacteria</taxon>
        <taxon>Rhodobacterales</taxon>
        <taxon>Paracoccaceae</taxon>
        <taxon>Oceanomicrobium</taxon>
    </lineage>
</organism>
<dbReference type="RefSeq" id="WP_160856402.1">
    <property type="nucleotide sequence ID" value="NZ_WUWG01000007.1"/>
</dbReference>
<feature type="domain" description="Methyltransferase type 11" evidence="1">
    <location>
        <begin position="43"/>
        <end position="138"/>
    </location>
</feature>
<evidence type="ECO:0000259" key="1">
    <source>
        <dbReference type="Pfam" id="PF08241"/>
    </source>
</evidence>
<dbReference type="SUPFAM" id="SSF53335">
    <property type="entry name" value="S-adenosyl-L-methionine-dependent methyltransferases"/>
    <property type="match status" value="1"/>
</dbReference>
<dbReference type="PANTHER" id="PTHR42912:SF93">
    <property type="entry name" value="N6-ADENOSINE-METHYLTRANSFERASE TMT1A"/>
    <property type="match status" value="1"/>
</dbReference>
<name>A0A6B0TPY8_9RHOB</name>
<dbReference type="AlphaFoldDB" id="A0A6B0TPY8"/>
<dbReference type="InterPro" id="IPR013216">
    <property type="entry name" value="Methyltransf_11"/>
</dbReference>
<evidence type="ECO:0000313" key="3">
    <source>
        <dbReference type="Proteomes" id="UP000436016"/>
    </source>
</evidence>
<dbReference type="EMBL" id="WUWG01000007">
    <property type="protein sequence ID" value="MXU66740.1"/>
    <property type="molecule type" value="Genomic_DNA"/>
</dbReference>
<dbReference type="PANTHER" id="PTHR42912">
    <property type="entry name" value="METHYLTRANSFERASE"/>
    <property type="match status" value="1"/>
</dbReference>
<sequence length="265" mass="28057">MGKPTSDRWAAGDSYDAYMGRWSRMMADAFLDWLDEDEGQAWLDVGCGTGALSAAVLDSAAPRSLLGFDPAEPFVAHAQSKLGRAGVRFGIAGADALPLPDDAVDVTVSALALNFTPDPAAALAEMARVTRDGGTLAFYVWDYPGGGLGFLDAFWTAAAAIDPKAADLDEARRFAFCTKPGLQAICADAGLGTVQIEPLTIATRFPDFDTFWHPFTLGTGPAPAYVAACDASMQAQLRDRLARLAGPDGALSFDARAWAMRVRLD</sequence>
<dbReference type="Gene3D" id="3.40.50.150">
    <property type="entry name" value="Vaccinia Virus protein VP39"/>
    <property type="match status" value="1"/>
</dbReference>
<dbReference type="GO" id="GO:0032259">
    <property type="term" value="P:methylation"/>
    <property type="evidence" value="ECO:0007669"/>
    <property type="project" value="UniProtKB-KW"/>
</dbReference>
<keyword evidence="3" id="KW-1185">Reference proteome</keyword>
<gene>
    <name evidence="2" type="ORF">GSH16_14920</name>
</gene>